<feature type="region of interest" description="Disordered" evidence="1">
    <location>
        <begin position="1"/>
        <end position="56"/>
    </location>
</feature>
<evidence type="ECO:0000313" key="2">
    <source>
        <dbReference type="EMBL" id="OAY42117.1"/>
    </source>
</evidence>
<name>A0A2C9VB49_MANES</name>
<dbReference type="EMBL" id="CM004395">
    <property type="protein sequence ID" value="OAY42117.1"/>
    <property type="molecule type" value="Genomic_DNA"/>
</dbReference>
<feature type="compositionally biased region" description="Basic and acidic residues" evidence="1">
    <location>
        <begin position="1"/>
        <end position="29"/>
    </location>
</feature>
<organism evidence="2">
    <name type="scientific">Manihot esculenta</name>
    <name type="common">Cassava</name>
    <name type="synonym">Jatropha manihot</name>
    <dbReference type="NCBI Taxonomy" id="3983"/>
    <lineage>
        <taxon>Eukaryota</taxon>
        <taxon>Viridiplantae</taxon>
        <taxon>Streptophyta</taxon>
        <taxon>Embryophyta</taxon>
        <taxon>Tracheophyta</taxon>
        <taxon>Spermatophyta</taxon>
        <taxon>Magnoliopsida</taxon>
        <taxon>eudicotyledons</taxon>
        <taxon>Gunneridae</taxon>
        <taxon>Pentapetalae</taxon>
        <taxon>rosids</taxon>
        <taxon>fabids</taxon>
        <taxon>Malpighiales</taxon>
        <taxon>Euphorbiaceae</taxon>
        <taxon>Crotonoideae</taxon>
        <taxon>Manihoteae</taxon>
        <taxon>Manihot</taxon>
    </lineage>
</organism>
<dbReference type="AlphaFoldDB" id="A0A2C9VB49"/>
<sequence length="74" mass="8873">MYGSKKEISDHNVRGRERKRKAELNIVRETKKRQRLRRRRRSLGASCSDSRRSSGDIVRLWRKGRESEKATKFQ</sequence>
<gene>
    <name evidence="2" type="ORF">MANES_09G154400</name>
</gene>
<evidence type="ECO:0000256" key="1">
    <source>
        <dbReference type="SAM" id="MobiDB-lite"/>
    </source>
</evidence>
<proteinExistence type="predicted"/>
<feature type="compositionally biased region" description="Basic residues" evidence="1">
    <location>
        <begin position="30"/>
        <end position="42"/>
    </location>
</feature>
<reference evidence="2" key="1">
    <citation type="submission" date="2016-02" db="EMBL/GenBank/DDBJ databases">
        <title>WGS assembly of Manihot esculenta.</title>
        <authorList>
            <person name="Bredeson J.V."/>
            <person name="Prochnik S.E."/>
            <person name="Lyons J.B."/>
            <person name="Schmutz J."/>
            <person name="Grimwood J."/>
            <person name="Vrebalov J."/>
            <person name="Bart R.S."/>
            <person name="Amuge T."/>
            <person name="Ferguson M.E."/>
            <person name="Green R."/>
            <person name="Putnam N."/>
            <person name="Stites J."/>
            <person name="Rounsley S."/>
            <person name="Rokhsar D.S."/>
        </authorList>
    </citation>
    <scope>NUCLEOTIDE SEQUENCE [LARGE SCALE GENOMIC DNA]</scope>
    <source>
        <tissue evidence="2">Leaf</tissue>
    </source>
</reference>
<protein>
    <submittedName>
        <fullName evidence="2">Uncharacterized protein</fullName>
    </submittedName>
</protein>
<accession>A0A2C9VB49</accession>